<dbReference type="AlphaFoldDB" id="A0A0J6ICT6"/>
<comment type="similarity">
    <text evidence="1">Belongs to the RMI1 family.</text>
</comment>
<dbReference type="GO" id="GO:0016604">
    <property type="term" value="C:nuclear body"/>
    <property type="evidence" value="ECO:0007669"/>
    <property type="project" value="TreeGrafter"/>
</dbReference>
<dbReference type="InterPro" id="IPR049363">
    <property type="entry name" value="RMI1_N"/>
</dbReference>
<evidence type="ECO:0000313" key="5">
    <source>
        <dbReference type="EMBL" id="KMM69517.1"/>
    </source>
</evidence>
<dbReference type="GO" id="GO:0000724">
    <property type="term" value="P:double-strand break repair via homologous recombination"/>
    <property type="evidence" value="ECO:0007669"/>
    <property type="project" value="TreeGrafter"/>
</dbReference>
<feature type="domain" description="RMI1 N-terminal" evidence="4">
    <location>
        <begin position="17"/>
        <end position="59"/>
    </location>
</feature>
<dbReference type="Gene3D" id="2.40.50.770">
    <property type="entry name" value="RecQ-mediated genome instability protein Rmi1, C-terminal domain"/>
    <property type="match status" value="1"/>
</dbReference>
<dbReference type="EMBL" id="DS268111">
    <property type="protein sequence ID" value="KMM69517.1"/>
    <property type="molecule type" value="Genomic_DNA"/>
</dbReference>
<dbReference type="OrthoDB" id="341511at2759"/>
<dbReference type="InterPro" id="IPR042470">
    <property type="entry name" value="RMI1_N_C_sf"/>
</dbReference>
<dbReference type="GO" id="GO:0000712">
    <property type="term" value="P:resolution of meiotic recombination intermediates"/>
    <property type="evidence" value="ECO:0007669"/>
    <property type="project" value="TreeGrafter"/>
</dbReference>
<organism evidence="5 6">
    <name type="scientific">Coccidioides posadasii RMSCC 3488</name>
    <dbReference type="NCBI Taxonomy" id="454284"/>
    <lineage>
        <taxon>Eukaryota</taxon>
        <taxon>Fungi</taxon>
        <taxon>Dikarya</taxon>
        <taxon>Ascomycota</taxon>
        <taxon>Pezizomycotina</taxon>
        <taxon>Eurotiomycetes</taxon>
        <taxon>Eurotiomycetidae</taxon>
        <taxon>Onygenales</taxon>
        <taxon>Onygenaceae</taxon>
        <taxon>Coccidioides</taxon>
    </lineage>
</organism>
<dbReference type="Proteomes" id="UP000054567">
    <property type="component" value="Unassembled WGS sequence"/>
</dbReference>
<accession>A0A0J6ICT6</accession>
<evidence type="ECO:0000313" key="6">
    <source>
        <dbReference type="Proteomes" id="UP000054567"/>
    </source>
</evidence>
<evidence type="ECO:0000259" key="4">
    <source>
        <dbReference type="Pfam" id="PF21000"/>
    </source>
</evidence>
<dbReference type="InterPro" id="IPR013894">
    <property type="entry name" value="RMI1_OB"/>
</dbReference>
<evidence type="ECO:0000259" key="3">
    <source>
        <dbReference type="Pfam" id="PF08585"/>
    </source>
</evidence>
<dbReference type="SMART" id="SM01161">
    <property type="entry name" value="DUF1767"/>
    <property type="match status" value="1"/>
</dbReference>
<reference evidence="6" key="2">
    <citation type="journal article" date="2009" name="Genome Res.">
        <title>Comparative genomic analyses of the human fungal pathogens Coccidioides and their relatives.</title>
        <authorList>
            <person name="Sharpton T.J."/>
            <person name="Stajich J.E."/>
            <person name="Rounsley S.D."/>
            <person name="Gardner M.J."/>
            <person name="Wortman J.R."/>
            <person name="Jordar V.S."/>
            <person name="Maiti R."/>
            <person name="Kodira C.D."/>
            <person name="Neafsey D.E."/>
            <person name="Zeng Q."/>
            <person name="Hung C.-Y."/>
            <person name="McMahan C."/>
            <person name="Muszewska A."/>
            <person name="Grynberg M."/>
            <person name="Mandel M.A."/>
            <person name="Kellner E.M."/>
            <person name="Barker B.M."/>
            <person name="Galgiani J.N."/>
            <person name="Orbach M.J."/>
            <person name="Kirkland T.N."/>
            <person name="Cole G.T."/>
            <person name="Henn M.R."/>
            <person name="Birren B.W."/>
            <person name="Taylor J.W."/>
        </authorList>
    </citation>
    <scope>NUCLEOTIDE SEQUENCE [LARGE SCALE GENOMIC DNA]</scope>
    <source>
        <strain evidence="6">RMSCC 3488</strain>
    </source>
</reference>
<protein>
    <recommendedName>
        <fullName evidence="2">RecQ-mediated genome instability protein 1</fullName>
    </recommendedName>
</protein>
<dbReference type="GO" id="GO:0031422">
    <property type="term" value="C:RecQ family helicase-topoisomerase III complex"/>
    <property type="evidence" value="ECO:0007669"/>
    <property type="project" value="TreeGrafter"/>
</dbReference>
<evidence type="ECO:0000256" key="1">
    <source>
        <dbReference type="ARBA" id="ARBA00006395"/>
    </source>
</evidence>
<gene>
    <name evidence="5" type="ORF">CPAG_05832</name>
</gene>
<dbReference type="VEuPathDB" id="FungiDB:CPAG_05832"/>
<feature type="domain" description="RecQ mediated genome instability protein 1 OB-fold" evidence="3">
    <location>
        <begin position="68"/>
        <end position="235"/>
    </location>
</feature>
<proteinExistence type="inferred from homology"/>
<dbReference type="Pfam" id="PF08585">
    <property type="entry name" value="RMI1_N_C"/>
    <property type="match status" value="1"/>
</dbReference>
<dbReference type="PANTHER" id="PTHR14790:SF15">
    <property type="entry name" value="RECQ-MEDIATED GENOME INSTABILITY PROTEIN 1"/>
    <property type="match status" value="1"/>
</dbReference>
<dbReference type="Pfam" id="PF21000">
    <property type="entry name" value="RMI1_N_N"/>
    <property type="match status" value="1"/>
</dbReference>
<dbReference type="PANTHER" id="PTHR14790">
    <property type="entry name" value="RECQ-MEDIATED GENOME INSTABILITY PROTEIN 1 RMI1"/>
    <property type="match status" value="1"/>
</dbReference>
<evidence type="ECO:0000256" key="2">
    <source>
        <dbReference type="ARBA" id="ARBA00018987"/>
    </source>
</evidence>
<reference evidence="6" key="3">
    <citation type="journal article" date="2010" name="Genome Res.">
        <title>Population genomic sequencing of Coccidioides fungi reveals recent hybridization and transposon control.</title>
        <authorList>
            <person name="Neafsey D.E."/>
            <person name="Barker B.M."/>
            <person name="Sharpton T.J."/>
            <person name="Stajich J.E."/>
            <person name="Park D.J."/>
            <person name="Whiston E."/>
            <person name="Hung C.-Y."/>
            <person name="McMahan C."/>
            <person name="White J."/>
            <person name="Sykes S."/>
            <person name="Heiman D."/>
            <person name="Young S."/>
            <person name="Zeng Q."/>
            <person name="Abouelleil A."/>
            <person name="Aftuck L."/>
            <person name="Bessette D."/>
            <person name="Brown A."/>
            <person name="FitzGerald M."/>
            <person name="Lui A."/>
            <person name="Macdonald J.P."/>
            <person name="Priest M."/>
            <person name="Orbach M.J."/>
            <person name="Galgiani J.N."/>
            <person name="Kirkland T.N."/>
            <person name="Cole G.T."/>
            <person name="Birren B.W."/>
            <person name="Henn M.R."/>
            <person name="Taylor J.W."/>
            <person name="Rounsley S.D."/>
        </authorList>
    </citation>
    <scope>NUCLEOTIDE SEQUENCE [LARGE SCALE GENOMIC DNA]</scope>
    <source>
        <strain evidence="6">RMSCC 3488</strain>
    </source>
</reference>
<name>A0A0J6ICT6_COCPO</name>
<reference evidence="5 6" key="1">
    <citation type="submission" date="2007-06" db="EMBL/GenBank/DDBJ databases">
        <title>The Genome Sequence of Coccidioides posadasii RMSCC_3488.</title>
        <authorList>
            <consortium name="Coccidioides Genome Resources Consortium"/>
            <consortium name="The Broad Institute Genome Sequencing Platform"/>
            <person name="Henn M.R."/>
            <person name="Sykes S."/>
            <person name="Young S."/>
            <person name="Jaffe D."/>
            <person name="Berlin A."/>
            <person name="Alvarez P."/>
            <person name="Butler J."/>
            <person name="Gnerre S."/>
            <person name="Grabherr M."/>
            <person name="Mauceli E."/>
            <person name="Brockman W."/>
            <person name="Kodira C."/>
            <person name="Alvarado L."/>
            <person name="Zeng Q."/>
            <person name="Crawford M."/>
            <person name="Antoine C."/>
            <person name="Devon K."/>
            <person name="Galgiani J."/>
            <person name="Orsborn K."/>
            <person name="Lewis M.L."/>
            <person name="Nusbaum C."/>
            <person name="Galagan J."/>
            <person name="Birren B."/>
        </authorList>
    </citation>
    <scope>NUCLEOTIDE SEQUENCE [LARGE SCALE GENOMIC DNA]</scope>
    <source>
        <strain evidence="5 6">RMSCC 3488</strain>
    </source>
</reference>
<sequence>MASNPDAHISHYLLTVKSLPVSQVWLSRFLSSQRSIPVSLPALTQTALFRLLASDFTTSLAPAPSNLLPTSVSDPNTRETKIPGPIPLQVLDIEDIGSSLWTQIEAIERVERGETTRGREIIRTVMRDEGGDSTVGNNPNSGNMSSNSAVLQGNNNTSPKSGQHRLVLEDPRGTKVVAIELSPVESVGIGKMPIGAKLLIKNATVARGMLLLEPSCVTVLGGKIEDADTAWNAGRKDRLLAKVQQLQPEQT</sequence>